<dbReference type="Proteomes" id="UP000451386">
    <property type="component" value="Unassembled WGS sequence"/>
</dbReference>
<organism evidence="2 3">
    <name type="scientific">Bifidobacterium bifidum</name>
    <dbReference type="NCBI Taxonomy" id="1681"/>
    <lineage>
        <taxon>Bacteria</taxon>
        <taxon>Bacillati</taxon>
        <taxon>Actinomycetota</taxon>
        <taxon>Actinomycetes</taxon>
        <taxon>Bifidobacteriales</taxon>
        <taxon>Bifidobacteriaceae</taxon>
        <taxon>Bifidobacterium</taxon>
    </lineage>
</organism>
<reference evidence="2 3" key="1">
    <citation type="journal article" date="2019" name="Nat. Med.">
        <title>A library of human gut bacterial isolates paired with longitudinal multiomics data enables mechanistic microbiome research.</title>
        <authorList>
            <person name="Poyet M."/>
            <person name="Groussin M."/>
            <person name="Gibbons S.M."/>
            <person name="Avila-Pacheco J."/>
            <person name="Jiang X."/>
            <person name="Kearney S.M."/>
            <person name="Perrotta A.R."/>
            <person name="Berdy B."/>
            <person name="Zhao S."/>
            <person name="Lieberman T.D."/>
            <person name="Swanson P.K."/>
            <person name="Smith M."/>
            <person name="Roesemann S."/>
            <person name="Alexander J.E."/>
            <person name="Rich S.A."/>
            <person name="Livny J."/>
            <person name="Vlamakis H."/>
            <person name="Clish C."/>
            <person name="Bullock K."/>
            <person name="Deik A."/>
            <person name="Scott J."/>
            <person name="Pierce K.A."/>
            <person name="Xavier R.J."/>
            <person name="Alm E.J."/>
        </authorList>
    </citation>
    <scope>NUCLEOTIDE SEQUENCE [LARGE SCALE GENOMIC DNA]</scope>
    <source>
        <strain evidence="2 3">BIOML-A13</strain>
    </source>
</reference>
<dbReference type="GeneID" id="29696314"/>
<evidence type="ECO:0000313" key="3">
    <source>
        <dbReference type="Proteomes" id="UP000451386"/>
    </source>
</evidence>
<feature type="transmembrane region" description="Helical" evidence="1">
    <location>
        <begin position="53"/>
        <end position="71"/>
    </location>
</feature>
<dbReference type="AlphaFoldDB" id="A0A7J5TL77"/>
<accession>A0A7J5TL77</accession>
<feature type="transmembrane region" description="Helical" evidence="1">
    <location>
        <begin position="20"/>
        <end position="41"/>
    </location>
</feature>
<comment type="caution">
    <text evidence="2">The sequence shown here is derived from an EMBL/GenBank/DDBJ whole genome shotgun (WGS) entry which is preliminary data.</text>
</comment>
<dbReference type="RefSeq" id="WP_004219224.1">
    <property type="nucleotide sequence ID" value="NZ_WDOP01000030.1"/>
</dbReference>
<protein>
    <submittedName>
        <fullName evidence="2">Uncharacterized protein</fullName>
    </submittedName>
</protein>
<proteinExistence type="predicted"/>
<evidence type="ECO:0000313" key="2">
    <source>
        <dbReference type="EMBL" id="KAB7485512.1"/>
    </source>
</evidence>
<gene>
    <name evidence="2" type="ORF">GBA83_10330</name>
</gene>
<evidence type="ECO:0000256" key="1">
    <source>
        <dbReference type="SAM" id="Phobius"/>
    </source>
</evidence>
<dbReference type="EMBL" id="WDOP01000030">
    <property type="protein sequence ID" value="KAB7485512.1"/>
    <property type="molecule type" value="Genomic_DNA"/>
</dbReference>
<keyword evidence="1" id="KW-1133">Transmembrane helix</keyword>
<keyword evidence="1" id="KW-0472">Membrane</keyword>
<sequence>MMLMIRENDLETVLANRRNFIGIAPRLESALTIITGVFYVASAVVMEDLWWKIPMYVLGAIVTIYGIAGVIRKPYTTKQLFKEIAGMNAIASSIIAITEPGISDSNKYLVYWDTKWKCWFFPNRRSTPSVPDDERDLRNYLHAEFKVPQDDCTLEYKTDGESTKYSTEHDEMRYYDYRIYRGVVSALPDSWSVDGPFDVGGHRCKWMTIDEMLADEETDRINHDVIVLVRDNA</sequence>
<name>A0A7J5TL77_BIFBI</name>
<keyword evidence="1" id="KW-0812">Transmembrane</keyword>